<name>A0AAU9KST3_9STRA</name>
<sequence length="140" mass="16564">MWLYLDRVKEGYAKKLVHLWHGPFRVLELVGEYAARLETRGTEYRLFPVVHLPKIEMVRDFPTERNVETTKHRVNFDEYLLPEDSCEESLRKVKEVLEAPLKRRRNIRDSNRSSLLVGKGMQIPLDGWGRFELWSLTPGL</sequence>
<dbReference type="Proteomes" id="UP001160483">
    <property type="component" value="Unassembled WGS sequence"/>
</dbReference>
<organism evidence="1 2">
    <name type="scientific">Peronospora belbahrii</name>
    <dbReference type="NCBI Taxonomy" id="622444"/>
    <lineage>
        <taxon>Eukaryota</taxon>
        <taxon>Sar</taxon>
        <taxon>Stramenopiles</taxon>
        <taxon>Oomycota</taxon>
        <taxon>Peronosporomycetes</taxon>
        <taxon>Peronosporales</taxon>
        <taxon>Peronosporaceae</taxon>
        <taxon>Peronospora</taxon>
    </lineage>
</organism>
<accession>A0AAU9KST3</accession>
<comment type="caution">
    <text evidence="1">The sequence shown here is derived from an EMBL/GenBank/DDBJ whole genome shotgun (WGS) entry which is preliminary data.</text>
</comment>
<protein>
    <submittedName>
        <fullName evidence="1">Uncharacterized protein</fullName>
    </submittedName>
</protein>
<proteinExistence type="predicted"/>
<evidence type="ECO:0000313" key="1">
    <source>
        <dbReference type="EMBL" id="CAH0475227.1"/>
    </source>
</evidence>
<evidence type="ECO:0000313" key="2">
    <source>
        <dbReference type="Proteomes" id="UP001160483"/>
    </source>
</evidence>
<dbReference type="AlphaFoldDB" id="A0AAU9KST3"/>
<dbReference type="EMBL" id="CAKKTJ010000121">
    <property type="protein sequence ID" value="CAH0475227.1"/>
    <property type="molecule type" value="Genomic_DNA"/>
</dbReference>
<gene>
    <name evidence="1" type="ORF">PBS003_LOCUS2057</name>
</gene>
<reference evidence="1" key="1">
    <citation type="submission" date="2021-11" db="EMBL/GenBank/DDBJ databases">
        <authorList>
            <person name="Islam A."/>
            <person name="Islam S."/>
            <person name="Flora M.S."/>
            <person name="Rahman M."/>
            <person name="Ziaur R.M."/>
            <person name="Epstein J.H."/>
            <person name="Hassan M."/>
            <person name="Klassen M."/>
            <person name="Woodard K."/>
            <person name="Webb A."/>
            <person name="Webby R.J."/>
            <person name="El Zowalaty M.E."/>
        </authorList>
    </citation>
    <scope>NUCLEOTIDE SEQUENCE</scope>
    <source>
        <strain evidence="1">Pbs3</strain>
    </source>
</reference>